<dbReference type="PANTHER" id="PTHR21666">
    <property type="entry name" value="PEPTIDASE-RELATED"/>
    <property type="match status" value="1"/>
</dbReference>
<keyword evidence="2" id="KW-0472">Membrane</keyword>
<protein>
    <submittedName>
        <fullName evidence="4">Peptidase family M23</fullName>
    </submittedName>
</protein>
<keyword evidence="2" id="KW-0812">Transmembrane</keyword>
<dbReference type="OrthoDB" id="9810477at2"/>
<keyword evidence="5" id="KW-1185">Reference proteome</keyword>
<proteinExistence type="predicted"/>
<dbReference type="Gene3D" id="2.70.70.10">
    <property type="entry name" value="Glucose Permease (Domain IIA)"/>
    <property type="match status" value="1"/>
</dbReference>
<feature type="transmembrane region" description="Helical" evidence="2">
    <location>
        <begin position="12"/>
        <end position="30"/>
    </location>
</feature>
<name>A0A1I5GMH3_9FIRM</name>
<evidence type="ECO:0000259" key="3">
    <source>
        <dbReference type="Pfam" id="PF01551"/>
    </source>
</evidence>
<dbReference type="GO" id="GO:0004222">
    <property type="term" value="F:metalloendopeptidase activity"/>
    <property type="evidence" value="ECO:0007669"/>
    <property type="project" value="TreeGrafter"/>
</dbReference>
<evidence type="ECO:0000256" key="2">
    <source>
        <dbReference type="SAM" id="Phobius"/>
    </source>
</evidence>
<feature type="domain" description="M23ase beta-sheet core" evidence="3">
    <location>
        <begin position="193"/>
        <end position="293"/>
    </location>
</feature>
<dbReference type="SUPFAM" id="SSF51261">
    <property type="entry name" value="Duplicated hybrid motif"/>
    <property type="match status" value="1"/>
</dbReference>
<dbReference type="Proteomes" id="UP000198806">
    <property type="component" value="Unassembled WGS sequence"/>
</dbReference>
<evidence type="ECO:0000256" key="1">
    <source>
        <dbReference type="ARBA" id="ARBA00022729"/>
    </source>
</evidence>
<dbReference type="InterPro" id="IPR011055">
    <property type="entry name" value="Dup_hybrid_motif"/>
</dbReference>
<dbReference type="EMBL" id="FOWD01000020">
    <property type="protein sequence ID" value="SFO36771.1"/>
    <property type="molecule type" value="Genomic_DNA"/>
</dbReference>
<keyword evidence="1" id="KW-0732">Signal</keyword>
<dbReference type="PANTHER" id="PTHR21666:SF289">
    <property type="entry name" value="L-ALA--D-GLU ENDOPEPTIDASE"/>
    <property type="match status" value="1"/>
</dbReference>
<dbReference type="InterPro" id="IPR016047">
    <property type="entry name" value="M23ase_b-sheet_dom"/>
</dbReference>
<evidence type="ECO:0000313" key="5">
    <source>
        <dbReference type="Proteomes" id="UP000198806"/>
    </source>
</evidence>
<dbReference type="STRING" id="1527.SAMN04489757_12057"/>
<organism evidence="4 5">
    <name type="scientific">Anaerocolumna aminovalerica</name>
    <dbReference type="NCBI Taxonomy" id="1527"/>
    <lineage>
        <taxon>Bacteria</taxon>
        <taxon>Bacillati</taxon>
        <taxon>Bacillota</taxon>
        <taxon>Clostridia</taxon>
        <taxon>Lachnospirales</taxon>
        <taxon>Lachnospiraceae</taxon>
        <taxon>Anaerocolumna</taxon>
    </lineage>
</organism>
<gene>
    <name evidence="4" type="ORF">SAMN04489757_12057</name>
</gene>
<sequence length="470" mass="54560">MIKKINIKHGIIGELVILIILASFLIYQNVKENSIDAFLPTAEKDYIKWVDFDVSHTAMDKAYNYDVESQSEEVKLNWIELLAFLGARYGGDFSKYKEKHMADLVERLRSKKETMESITKDMKYYSYYLEAYTTILGGFVGEYEIQVPSETNPEEKVWVKKYGLKAFLPIAKNFPYSDYDDFGASRSYGYKRVHLGHDMMGQVGTPIVAVESGYVEAMGWNQYGGWRIGIRSFDKKRYYYYAHLRKNFPYNKSLEEGSIVKAGDVIGYLGRTGYSATENTNNIDTSHLHFGLQLIFDESQKEGVNEIWIDCYDLIRFLYRNRSETTKDMETKEWHRVYDIKDPVVDVYMEENSRNISKDFPMKPQIDVPVDMKIVKNEQESVDQGHSPWMLDPAYVAQVFVSQIISPEGIKGEYPIPYEDVEILYNSDENTIAKINGSTTPVRRVYMKRLIRQDKTGIWTVVGYDPVEQK</sequence>
<dbReference type="Pfam" id="PF01551">
    <property type="entry name" value="Peptidase_M23"/>
    <property type="match status" value="1"/>
</dbReference>
<evidence type="ECO:0000313" key="4">
    <source>
        <dbReference type="EMBL" id="SFO36771.1"/>
    </source>
</evidence>
<dbReference type="AlphaFoldDB" id="A0A1I5GMH3"/>
<keyword evidence="2" id="KW-1133">Transmembrane helix</keyword>
<accession>A0A1I5GMH3</accession>
<dbReference type="CDD" id="cd12797">
    <property type="entry name" value="M23_peptidase"/>
    <property type="match status" value="1"/>
</dbReference>
<dbReference type="InterPro" id="IPR050570">
    <property type="entry name" value="Cell_wall_metabolism_enzyme"/>
</dbReference>
<reference evidence="4 5" key="1">
    <citation type="submission" date="2016-10" db="EMBL/GenBank/DDBJ databases">
        <authorList>
            <person name="de Groot N.N."/>
        </authorList>
    </citation>
    <scope>NUCLEOTIDE SEQUENCE [LARGE SCALE GENOMIC DNA]</scope>
    <source>
        <strain evidence="4 5">DSM 1283</strain>
    </source>
</reference>